<gene>
    <name evidence="1" type="ORF">J2I48_12045</name>
</gene>
<dbReference type="AlphaFoldDB" id="A0A939G7Z7"/>
<reference evidence="1 2" key="1">
    <citation type="submission" date="2021-03" db="EMBL/GenBank/DDBJ databases">
        <title>Fibrella sp. HMF5036 genome sequencing and assembly.</title>
        <authorList>
            <person name="Kang H."/>
            <person name="Kim H."/>
            <person name="Bae S."/>
            <person name="Joh K."/>
        </authorList>
    </citation>
    <scope>NUCLEOTIDE SEQUENCE [LARGE SCALE GENOMIC DNA]</scope>
    <source>
        <strain evidence="1 2">HMF5036</strain>
    </source>
</reference>
<name>A0A939G7Z7_9BACT</name>
<proteinExistence type="predicted"/>
<evidence type="ECO:0000313" key="2">
    <source>
        <dbReference type="Proteomes" id="UP000664795"/>
    </source>
</evidence>
<dbReference type="Proteomes" id="UP000664795">
    <property type="component" value="Unassembled WGS sequence"/>
</dbReference>
<comment type="caution">
    <text evidence="1">The sequence shown here is derived from an EMBL/GenBank/DDBJ whole genome shotgun (WGS) entry which is preliminary data.</text>
</comment>
<keyword evidence="2" id="KW-1185">Reference proteome</keyword>
<dbReference type="EMBL" id="JAFMYU010000008">
    <property type="protein sequence ID" value="MBO0931731.1"/>
    <property type="molecule type" value="Genomic_DNA"/>
</dbReference>
<organism evidence="1 2">
    <name type="scientific">Fibrella aquatilis</name>
    <dbReference type="NCBI Taxonomy" id="2817059"/>
    <lineage>
        <taxon>Bacteria</taxon>
        <taxon>Pseudomonadati</taxon>
        <taxon>Bacteroidota</taxon>
        <taxon>Cytophagia</taxon>
        <taxon>Cytophagales</taxon>
        <taxon>Spirosomataceae</taxon>
        <taxon>Fibrella</taxon>
    </lineage>
</organism>
<sequence length="128" mass="14942">MKTLTDLNLINFSDCPVHNMTISLPGKELQVVFDYLYINTNKQWEAVDQLALTISNWQELIVDLFQDNVWKTLDLDRPETFKEIHEIVYQENGLIVEGFSAQSGYWLRYTFKGYSIHIAVNTYTTVKS</sequence>
<accession>A0A939G7Z7</accession>
<evidence type="ECO:0000313" key="1">
    <source>
        <dbReference type="EMBL" id="MBO0931731.1"/>
    </source>
</evidence>
<protein>
    <submittedName>
        <fullName evidence="1">Uncharacterized protein</fullName>
    </submittedName>
</protein>
<dbReference type="RefSeq" id="WP_207335696.1">
    <property type="nucleotide sequence ID" value="NZ_JAFMYU010000008.1"/>
</dbReference>